<dbReference type="Proteomes" id="UP000305948">
    <property type="component" value="Unassembled WGS sequence"/>
</dbReference>
<evidence type="ECO:0000256" key="2">
    <source>
        <dbReference type="ARBA" id="ARBA00010239"/>
    </source>
</evidence>
<feature type="region of interest" description="Disordered" evidence="6">
    <location>
        <begin position="313"/>
        <end position="358"/>
    </location>
</feature>
<evidence type="ECO:0000313" key="8">
    <source>
        <dbReference type="Proteomes" id="UP000305948"/>
    </source>
</evidence>
<dbReference type="STRING" id="5364.A0A5C3NHP0"/>
<feature type="compositionally biased region" description="Basic and acidic residues" evidence="6">
    <location>
        <begin position="763"/>
        <end position="774"/>
    </location>
</feature>
<feature type="compositionally biased region" description="Polar residues" evidence="6">
    <location>
        <begin position="1047"/>
        <end position="1070"/>
    </location>
</feature>
<feature type="region of interest" description="Disordered" evidence="6">
    <location>
        <begin position="80"/>
        <end position="148"/>
    </location>
</feature>
<name>A0A5C3NHP0_9AGAM</name>
<feature type="compositionally biased region" description="Low complexity" evidence="6">
    <location>
        <begin position="335"/>
        <end position="352"/>
    </location>
</feature>
<dbReference type="InterPro" id="IPR006939">
    <property type="entry name" value="SNF5"/>
</dbReference>
<keyword evidence="8" id="KW-1185">Reference proteome</keyword>
<evidence type="ECO:0000313" key="7">
    <source>
        <dbReference type="EMBL" id="TFK53091.1"/>
    </source>
</evidence>
<evidence type="ECO:0000256" key="6">
    <source>
        <dbReference type="SAM" id="MobiDB-lite"/>
    </source>
</evidence>
<sequence length="1240" mass="133227">MNPAPNFPYPQNGGMNMNNMNINPAALAAQQQSQGNKFPYGGGALGGGFNLNPQMFQQQMQMKGQMRPGGGQQQFFDGQRPGSSAQNMNMPNMNMGMHMAMPPPASLPPRPPTSASPSRPGTAQSHASMSTSNPMSMNPNPGANMMSANPGMMPSTPMNPGANMNMGMMNPAQAGMMGMNASPGHMNMGMGMMNANAMGGMNMMAPNPTAMMNNLPRTPSRPPTSNGYPGQGQGQPQNPPTPSQHAAFPGSPFHGVKRKLAESPRMQMQGMPMALPPNGIGAGPSTPVSASSASISMGMPGGLAVPGVEMHKRQSSAPVPDPTGMLSPSKSGQGTSTPVAATNAATPATSPVKPSAPIPQLPPLPRTVSLNPATTKVTVVPLAGSDAAVPALSASEIGKVKEWMAADSAYEAKLRASKERMTVEIREGWVNGRKEDGGVNGSVVGPAWWEKGFGSGQGEGVVGGVGLAGRFGRREKFGIGYPKKQGEGRRKVGRREGLKLPRKIAEEDANRVEQLVPIRLEFDVDHHKMRDTFVWNLNDPIVTPEIFAQSIVDDYNMPQSYHSTIVKSIQEQLSDSRVHSTDGEVHDSEPQAGVLGEEEAAWWEGWRKRLRVSRRGRFVRKGKGQEVFGELGSEELLVDEDMQREEMRIVIKLDIIVGAIKLDDQIEWDLNNEDASPERFAEVYGRELGLAGEFITAIAHSIREQIHTFQKSLFLVGHPADGSIVQDDDLRMTFLPPLSSAARPMDQVSSFTPMLNYMDDSEIEKSEREREKEMNRRRKRNTRGRRGVALPDREPMRTYRTPAIGFPEVDPATLAAAAIVNVPTRRAAAAAASLTIANMVASENGTAVLTPQMPVSLLPAAGGGQVKKEKNGQSKGLFKPPELPPAAFRARAKVKAPTESTAVDASLLPPPLADDPPVLGMGAGAPDSRASALMRMGRPKTARELEREAKEKEYADGQHPNMIDGVWHCSNCGCPENIAVGRRKGPLGDKTQCGQCGKYWHRHRRPRPVDWNSSPDHHRNLVEETERAKGVARRKNGAGAAALRAMSNATEQDASGSRSRPNSVARTNSKMWVEIPPPAAAAEAEDEAKDPVSPMSSGSSSASESPLMNKIKPNGVNHANQSATPVPRPGSAADAPASAGLSQTPSNLPPSSAANASSEPPEWLSDAMAVMRERYPQDRFETILKRLNPNASPEWRIKCLDCPGKLYTPGPGETLSNYEVHLKNRQHRQKVTNRVNGTTA</sequence>
<feature type="compositionally biased region" description="Basic residues" evidence="6">
    <location>
        <begin position="775"/>
        <end position="786"/>
    </location>
</feature>
<organism evidence="7 8">
    <name type="scientific">Heliocybe sulcata</name>
    <dbReference type="NCBI Taxonomy" id="5364"/>
    <lineage>
        <taxon>Eukaryota</taxon>
        <taxon>Fungi</taxon>
        <taxon>Dikarya</taxon>
        <taxon>Basidiomycota</taxon>
        <taxon>Agaricomycotina</taxon>
        <taxon>Agaricomycetes</taxon>
        <taxon>Gloeophyllales</taxon>
        <taxon>Gloeophyllaceae</taxon>
        <taxon>Heliocybe</taxon>
    </lineage>
</organism>
<dbReference type="GO" id="GO:0006338">
    <property type="term" value="P:chromatin remodeling"/>
    <property type="evidence" value="ECO:0007669"/>
    <property type="project" value="InterPro"/>
</dbReference>
<evidence type="ECO:0000256" key="4">
    <source>
        <dbReference type="ARBA" id="ARBA00023163"/>
    </source>
</evidence>
<feature type="region of interest" description="Disordered" evidence="6">
    <location>
        <begin position="211"/>
        <end position="256"/>
    </location>
</feature>
<keyword evidence="3" id="KW-0805">Transcription regulation</keyword>
<feature type="compositionally biased region" description="Low complexity" evidence="6">
    <location>
        <begin position="80"/>
        <end position="100"/>
    </location>
</feature>
<evidence type="ECO:0000256" key="5">
    <source>
        <dbReference type="ARBA" id="ARBA00023242"/>
    </source>
</evidence>
<feature type="compositionally biased region" description="Low complexity" evidence="6">
    <location>
        <begin position="1129"/>
        <end position="1161"/>
    </location>
</feature>
<feature type="compositionally biased region" description="Low complexity" evidence="6">
    <location>
        <begin position="127"/>
        <end position="148"/>
    </location>
</feature>
<reference evidence="7 8" key="1">
    <citation type="journal article" date="2019" name="Nat. Ecol. Evol.">
        <title>Megaphylogeny resolves global patterns of mushroom evolution.</title>
        <authorList>
            <person name="Varga T."/>
            <person name="Krizsan K."/>
            <person name="Foldi C."/>
            <person name="Dima B."/>
            <person name="Sanchez-Garcia M."/>
            <person name="Sanchez-Ramirez S."/>
            <person name="Szollosi G.J."/>
            <person name="Szarkandi J.G."/>
            <person name="Papp V."/>
            <person name="Albert L."/>
            <person name="Andreopoulos W."/>
            <person name="Angelini C."/>
            <person name="Antonin V."/>
            <person name="Barry K.W."/>
            <person name="Bougher N.L."/>
            <person name="Buchanan P."/>
            <person name="Buyck B."/>
            <person name="Bense V."/>
            <person name="Catcheside P."/>
            <person name="Chovatia M."/>
            <person name="Cooper J."/>
            <person name="Damon W."/>
            <person name="Desjardin D."/>
            <person name="Finy P."/>
            <person name="Geml J."/>
            <person name="Haridas S."/>
            <person name="Hughes K."/>
            <person name="Justo A."/>
            <person name="Karasinski D."/>
            <person name="Kautmanova I."/>
            <person name="Kiss B."/>
            <person name="Kocsube S."/>
            <person name="Kotiranta H."/>
            <person name="LaButti K.M."/>
            <person name="Lechner B.E."/>
            <person name="Liimatainen K."/>
            <person name="Lipzen A."/>
            <person name="Lukacs Z."/>
            <person name="Mihaltcheva S."/>
            <person name="Morgado L.N."/>
            <person name="Niskanen T."/>
            <person name="Noordeloos M.E."/>
            <person name="Ohm R.A."/>
            <person name="Ortiz-Santana B."/>
            <person name="Ovrebo C."/>
            <person name="Racz N."/>
            <person name="Riley R."/>
            <person name="Savchenko A."/>
            <person name="Shiryaev A."/>
            <person name="Soop K."/>
            <person name="Spirin V."/>
            <person name="Szebenyi C."/>
            <person name="Tomsovsky M."/>
            <person name="Tulloss R.E."/>
            <person name="Uehling J."/>
            <person name="Grigoriev I.V."/>
            <person name="Vagvolgyi C."/>
            <person name="Papp T."/>
            <person name="Martin F.M."/>
            <person name="Miettinen O."/>
            <person name="Hibbett D.S."/>
            <person name="Nagy L.G."/>
        </authorList>
    </citation>
    <scope>NUCLEOTIDE SEQUENCE [LARGE SCALE GENOMIC DNA]</scope>
    <source>
        <strain evidence="7 8">OMC1185</strain>
    </source>
</reference>
<dbReference type="OrthoDB" id="515064at2759"/>
<gene>
    <name evidence="7" type="ORF">OE88DRAFT_1734043</name>
</gene>
<protein>
    <submittedName>
        <fullName evidence="7">SNF5-domain-containing protein</fullName>
    </submittedName>
</protein>
<dbReference type="Pfam" id="PF04855">
    <property type="entry name" value="SNF5"/>
    <property type="match status" value="1"/>
</dbReference>
<feature type="region of interest" description="Disordered" evidence="6">
    <location>
        <begin position="862"/>
        <end position="883"/>
    </location>
</feature>
<proteinExistence type="inferred from homology"/>
<feature type="region of interest" description="Disordered" evidence="6">
    <location>
        <begin position="761"/>
        <end position="787"/>
    </location>
</feature>
<dbReference type="AlphaFoldDB" id="A0A5C3NHP0"/>
<evidence type="ECO:0000256" key="1">
    <source>
        <dbReference type="ARBA" id="ARBA00004123"/>
    </source>
</evidence>
<feature type="compositionally biased region" description="Basic and acidic residues" evidence="6">
    <location>
        <begin position="1015"/>
        <end position="1029"/>
    </location>
</feature>
<dbReference type="GO" id="GO:0000228">
    <property type="term" value="C:nuclear chromosome"/>
    <property type="evidence" value="ECO:0007669"/>
    <property type="project" value="InterPro"/>
</dbReference>
<feature type="region of interest" description="Disordered" evidence="6">
    <location>
        <begin position="1005"/>
        <end position="1161"/>
    </location>
</feature>
<feature type="compositionally biased region" description="Pro residues" evidence="6">
    <location>
        <begin position="101"/>
        <end position="114"/>
    </location>
</feature>
<keyword evidence="5" id="KW-0539">Nucleus</keyword>
<comment type="similarity">
    <text evidence="2">Belongs to the SNF5 family.</text>
</comment>
<dbReference type="PANTHER" id="PTHR10019">
    <property type="entry name" value="SNF5"/>
    <property type="match status" value="1"/>
</dbReference>
<dbReference type="EMBL" id="ML213508">
    <property type="protein sequence ID" value="TFK53091.1"/>
    <property type="molecule type" value="Genomic_DNA"/>
</dbReference>
<evidence type="ECO:0000256" key="3">
    <source>
        <dbReference type="ARBA" id="ARBA00023015"/>
    </source>
</evidence>
<feature type="compositionally biased region" description="Low complexity" evidence="6">
    <location>
        <begin position="1091"/>
        <end position="1106"/>
    </location>
</feature>
<keyword evidence="4" id="KW-0804">Transcription</keyword>
<accession>A0A5C3NHP0</accession>
<comment type="subcellular location">
    <subcellularLocation>
        <location evidence="1">Nucleus</location>
    </subcellularLocation>
</comment>